<name>A0AAD5SNF4_9FUNG</name>
<dbReference type="InterPro" id="IPR005828">
    <property type="entry name" value="MFS_sugar_transport-like"/>
</dbReference>
<dbReference type="FunFam" id="1.20.1250.20:FF:000140">
    <property type="entry name" value="Putative MFS phospholipid transporter"/>
    <property type="match status" value="1"/>
</dbReference>
<evidence type="ECO:0000256" key="3">
    <source>
        <dbReference type="ARBA" id="ARBA00022692"/>
    </source>
</evidence>
<keyword evidence="2" id="KW-0813">Transport</keyword>
<comment type="caution">
    <text evidence="8">The sequence shown here is derived from an EMBL/GenBank/DDBJ whole genome shotgun (WGS) entry which is preliminary data.</text>
</comment>
<evidence type="ECO:0000313" key="8">
    <source>
        <dbReference type="EMBL" id="KAJ3087893.1"/>
    </source>
</evidence>
<dbReference type="Pfam" id="PF00083">
    <property type="entry name" value="Sugar_tr"/>
    <property type="match status" value="2"/>
</dbReference>
<dbReference type="InterPro" id="IPR036259">
    <property type="entry name" value="MFS_trans_sf"/>
</dbReference>
<keyword evidence="4 6" id="KW-1133">Transmembrane helix</keyword>
<organism evidence="8 9">
    <name type="scientific">Physocladia obscura</name>
    <dbReference type="NCBI Taxonomy" id="109957"/>
    <lineage>
        <taxon>Eukaryota</taxon>
        <taxon>Fungi</taxon>
        <taxon>Fungi incertae sedis</taxon>
        <taxon>Chytridiomycota</taxon>
        <taxon>Chytridiomycota incertae sedis</taxon>
        <taxon>Chytridiomycetes</taxon>
        <taxon>Chytridiales</taxon>
        <taxon>Chytriomycetaceae</taxon>
        <taxon>Physocladia</taxon>
    </lineage>
</organism>
<evidence type="ECO:0000256" key="2">
    <source>
        <dbReference type="ARBA" id="ARBA00022448"/>
    </source>
</evidence>
<dbReference type="GO" id="GO:0046943">
    <property type="term" value="F:carboxylic acid transmembrane transporter activity"/>
    <property type="evidence" value="ECO:0007669"/>
    <property type="project" value="TreeGrafter"/>
</dbReference>
<dbReference type="AlphaFoldDB" id="A0AAD5SNF4"/>
<dbReference type="Proteomes" id="UP001211907">
    <property type="component" value="Unassembled WGS sequence"/>
</dbReference>
<feature type="domain" description="Major facilitator superfamily (MFS) profile" evidence="7">
    <location>
        <begin position="16"/>
        <end position="430"/>
    </location>
</feature>
<comment type="subcellular location">
    <subcellularLocation>
        <location evidence="1">Membrane</location>
        <topology evidence="1">Multi-pass membrane protein</topology>
    </subcellularLocation>
</comment>
<evidence type="ECO:0000313" key="9">
    <source>
        <dbReference type="Proteomes" id="UP001211907"/>
    </source>
</evidence>
<evidence type="ECO:0000256" key="5">
    <source>
        <dbReference type="ARBA" id="ARBA00023136"/>
    </source>
</evidence>
<dbReference type="PANTHER" id="PTHR23508">
    <property type="entry name" value="CARBOXYLIC ACID TRANSPORTER PROTEIN HOMOLOG"/>
    <property type="match status" value="1"/>
</dbReference>
<feature type="transmembrane region" description="Helical" evidence="6">
    <location>
        <begin position="370"/>
        <end position="394"/>
    </location>
</feature>
<dbReference type="InterPro" id="IPR020846">
    <property type="entry name" value="MFS_dom"/>
</dbReference>
<feature type="transmembrane region" description="Helical" evidence="6">
    <location>
        <begin position="110"/>
        <end position="131"/>
    </location>
</feature>
<feature type="transmembrane region" description="Helical" evidence="6">
    <location>
        <begin position="406"/>
        <end position="426"/>
    </location>
</feature>
<keyword evidence="5 6" id="KW-0472">Membrane</keyword>
<proteinExistence type="predicted"/>
<feature type="transmembrane region" description="Helical" evidence="6">
    <location>
        <begin position="84"/>
        <end position="104"/>
    </location>
</feature>
<feature type="transmembrane region" description="Helical" evidence="6">
    <location>
        <begin position="332"/>
        <end position="349"/>
    </location>
</feature>
<dbReference type="GO" id="GO:0005886">
    <property type="term" value="C:plasma membrane"/>
    <property type="evidence" value="ECO:0007669"/>
    <property type="project" value="TreeGrafter"/>
</dbReference>
<feature type="transmembrane region" description="Helical" evidence="6">
    <location>
        <begin position="152"/>
        <end position="180"/>
    </location>
</feature>
<evidence type="ECO:0000256" key="4">
    <source>
        <dbReference type="ARBA" id="ARBA00022989"/>
    </source>
</evidence>
<reference evidence="8" key="1">
    <citation type="submission" date="2020-05" db="EMBL/GenBank/DDBJ databases">
        <title>Phylogenomic resolution of chytrid fungi.</title>
        <authorList>
            <person name="Stajich J.E."/>
            <person name="Amses K."/>
            <person name="Simmons R."/>
            <person name="Seto K."/>
            <person name="Myers J."/>
            <person name="Bonds A."/>
            <person name="Quandt C.A."/>
            <person name="Barry K."/>
            <person name="Liu P."/>
            <person name="Grigoriev I."/>
            <person name="Longcore J.E."/>
            <person name="James T.Y."/>
        </authorList>
    </citation>
    <scope>NUCLEOTIDE SEQUENCE</scope>
    <source>
        <strain evidence="8">JEL0513</strain>
    </source>
</reference>
<keyword evidence="3 6" id="KW-0812">Transmembrane</keyword>
<evidence type="ECO:0000259" key="7">
    <source>
        <dbReference type="PROSITE" id="PS50850"/>
    </source>
</evidence>
<feature type="transmembrane region" description="Helical" evidence="6">
    <location>
        <begin position="306"/>
        <end position="326"/>
    </location>
</feature>
<keyword evidence="9" id="KW-1185">Reference proteome</keyword>
<dbReference type="SUPFAM" id="SSF103473">
    <property type="entry name" value="MFS general substrate transporter"/>
    <property type="match status" value="1"/>
</dbReference>
<protein>
    <submittedName>
        <fullName evidence="8">Plasma membrane permease, mediates uptake of glycerophosphoinositol and glycerophosphocholine</fullName>
    </submittedName>
</protein>
<evidence type="ECO:0000256" key="1">
    <source>
        <dbReference type="ARBA" id="ARBA00004141"/>
    </source>
</evidence>
<accession>A0AAD5SNF4</accession>
<feature type="transmembrane region" description="Helical" evidence="6">
    <location>
        <begin position="12"/>
        <end position="29"/>
    </location>
</feature>
<dbReference type="PROSITE" id="PS50850">
    <property type="entry name" value="MFS"/>
    <property type="match status" value="1"/>
</dbReference>
<feature type="transmembrane region" description="Helical" evidence="6">
    <location>
        <begin position="282"/>
        <end position="299"/>
    </location>
</feature>
<dbReference type="Gene3D" id="1.20.1250.20">
    <property type="entry name" value="MFS general substrate transporter like domains"/>
    <property type="match status" value="1"/>
</dbReference>
<sequence length="492" mass="52700">MEGKVTGVQRTTNWFTIIFAGIALLSDGYQNNVFNSINVILGKLYSSSEYTSDTTSRIQNWYLVGAIIGQLLLGLVIDRLGRKTGLLITTICIILGTILSASAFPTNDPISMFWVLAVFRGLTGIGVGGEYPASSASASEAADETVAKRGGVFILVTNLVLSFGGTLGLMIVLILLAAFGTGNLAGVWRTAFGLGALLPLSVFYFRFKMGNSERFKGNAITRKVPYILAVRRYWKSLLGVAGCWFIYDFVVFPNGTFSGVIINNFVTDKSLNGLYQTFEWQLLLSLFSLPGVLLGSWCVDKIGRKYTMAIGFVLSGTFGLLLGGFYDQLQNQIGGFIVLYGLFLSSANFGPGDCLGLTAAESFPTSIRGVLYGLCAAIGKAGAAVGTAVLVPLRTSFATVEQGNRAVFYLCGALGFLGAAWCLLFVTEFSKVTLESEDEAWKAYLKENGWEGNFGFEKEIEFGVVVGDADAKVVEIEGPVVGVVDGKSSSVV</sequence>
<feature type="transmembrane region" description="Helical" evidence="6">
    <location>
        <begin position="58"/>
        <end position="77"/>
    </location>
</feature>
<dbReference type="InterPro" id="IPR005829">
    <property type="entry name" value="Sugar_transporter_CS"/>
</dbReference>
<dbReference type="EMBL" id="JADGJH010003960">
    <property type="protein sequence ID" value="KAJ3087893.1"/>
    <property type="molecule type" value="Genomic_DNA"/>
</dbReference>
<feature type="transmembrane region" description="Helical" evidence="6">
    <location>
        <begin position="237"/>
        <end position="262"/>
    </location>
</feature>
<dbReference type="PROSITE" id="PS00216">
    <property type="entry name" value="SUGAR_TRANSPORT_1"/>
    <property type="match status" value="2"/>
</dbReference>
<gene>
    <name evidence="8" type="primary">GIT1</name>
    <name evidence="8" type="ORF">HK100_008210</name>
</gene>
<feature type="transmembrane region" description="Helical" evidence="6">
    <location>
        <begin position="186"/>
        <end position="207"/>
    </location>
</feature>
<evidence type="ECO:0000256" key="6">
    <source>
        <dbReference type="SAM" id="Phobius"/>
    </source>
</evidence>
<dbReference type="PANTHER" id="PTHR23508:SF10">
    <property type="entry name" value="CARBOXYLIC ACID TRANSPORTER PROTEIN HOMOLOG"/>
    <property type="match status" value="1"/>
</dbReference>